<comment type="caution">
    <text evidence="2">The sequence shown here is derived from an EMBL/GenBank/DDBJ whole genome shotgun (WGS) entry which is preliminary data.</text>
</comment>
<gene>
    <name evidence="2" type="ORF">SUGI_1207770</name>
</gene>
<protein>
    <submittedName>
        <fullName evidence="2">Uncharacterized protein</fullName>
    </submittedName>
</protein>
<evidence type="ECO:0000313" key="3">
    <source>
        <dbReference type="Proteomes" id="UP001234787"/>
    </source>
</evidence>
<dbReference type="Proteomes" id="UP001234787">
    <property type="component" value="Unassembled WGS sequence"/>
</dbReference>
<feature type="compositionally biased region" description="Acidic residues" evidence="1">
    <location>
        <begin position="124"/>
        <end position="133"/>
    </location>
</feature>
<dbReference type="EMBL" id="BSEH01000014">
    <property type="protein sequence ID" value="GLJ56223.1"/>
    <property type="molecule type" value="Genomic_DNA"/>
</dbReference>
<accession>A0AAD3NNH7</accession>
<keyword evidence="3" id="KW-1185">Reference proteome</keyword>
<feature type="compositionally biased region" description="Acidic residues" evidence="1">
    <location>
        <begin position="324"/>
        <end position="345"/>
    </location>
</feature>
<name>A0AAD3NNH7_CRYJA</name>
<feature type="region of interest" description="Disordered" evidence="1">
    <location>
        <begin position="315"/>
        <end position="345"/>
    </location>
</feature>
<evidence type="ECO:0000256" key="1">
    <source>
        <dbReference type="SAM" id="MobiDB-lite"/>
    </source>
</evidence>
<dbReference type="AlphaFoldDB" id="A0AAD3NNH7"/>
<feature type="region of interest" description="Disordered" evidence="1">
    <location>
        <begin position="107"/>
        <end position="143"/>
    </location>
</feature>
<reference evidence="2" key="1">
    <citation type="submission" date="2022-12" db="EMBL/GenBank/DDBJ databases">
        <title>Chromosome-Level Genome Assembly of Japanese Cedar (Cryptomeriajaponica D. Don).</title>
        <authorList>
            <person name="Fujino T."/>
            <person name="Yamaguchi K."/>
            <person name="Yokoyama T."/>
            <person name="Hamanaka T."/>
            <person name="Harazono Y."/>
            <person name="Kamada H."/>
            <person name="Kobayashi W."/>
            <person name="Ujino-Ihara T."/>
            <person name="Uchiyama K."/>
            <person name="Matsumoto A."/>
            <person name="Izuno A."/>
            <person name="Tsumura Y."/>
            <person name="Toyoda A."/>
            <person name="Shigenobu S."/>
            <person name="Moriguchi Y."/>
            <person name="Ueno S."/>
            <person name="Kasahara M."/>
        </authorList>
    </citation>
    <scope>NUCLEOTIDE SEQUENCE</scope>
</reference>
<proteinExistence type="predicted"/>
<organism evidence="2 3">
    <name type="scientific">Cryptomeria japonica</name>
    <name type="common">Japanese cedar</name>
    <name type="synonym">Cupressus japonica</name>
    <dbReference type="NCBI Taxonomy" id="3369"/>
    <lineage>
        <taxon>Eukaryota</taxon>
        <taxon>Viridiplantae</taxon>
        <taxon>Streptophyta</taxon>
        <taxon>Embryophyta</taxon>
        <taxon>Tracheophyta</taxon>
        <taxon>Spermatophyta</taxon>
        <taxon>Pinopsida</taxon>
        <taxon>Pinidae</taxon>
        <taxon>Conifers II</taxon>
        <taxon>Cupressales</taxon>
        <taxon>Cupressaceae</taxon>
        <taxon>Cryptomeria</taxon>
    </lineage>
</organism>
<sequence>MTSTSTTSRSKAKKTSNMLVKGVKWTAPNFKLVPAITESLDPSGAQSRIPSKAAIPRVAWVKPLPYEINIDEARDIIEALINEPAIPNTPAFGTYDEAKARIELENKLPKATTSTKRKAAKTEESEEESEEETETSKKKGKVVITKPKPKTAVFTRKTRKGKKESEILFRRPPPTFEEKLKQLEQGSGMANFKALRYENRSDAEKMQIEELLLNKMEKWKYTPDDISSQIPNELLVRIRPRWTSAVQTVKDIYAQTLKQLLPNLTYKEVKEALKKNEHQMTLRFHTFLVLSKQIEAIVNNATIVWKRIYNLPMPSDPTVTTEGEKEEDEEDEEEKEEEEAAEEEGDMVIISEEEEGDTVIIGDEEDDLEQVAAKVIASLPHSPQKGVASSASASKIVSTVATSIAQSLPITSQLQTPIVTSSTELQSMSLSTGMQSVASTEQQVISSVTEVTTSPAACIVSFATSPVLTHSFAPISTPTCTSILETVGTSMSLPIPVIIASPTLSTIVTTSKDKEVSTEVIQKTPLKLLLTGKAIEEDIDLDKEIVIPQIDLNTASIDEMRLISQMLEQKAKQKQLRSERDREFNIINGAKTILTDALGIKVDPSQHILLQLDEAVNRFNEDSSGEEKLIERTEKKFDNKVLEHIAQQIAIKQVELTTILVKLENSFNNITSFFAKLCDVTEFTKGIRDQLKKVDDDVKASTRQL</sequence>
<evidence type="ECO:0000313" key="2">
    <source>
        <dbReference type="EMBL" id="GLJ56223.1"/>
    </source>
</evidence>